<dbReference type="RefSeq" id="XP_010762955.1">
    <property type="nucleotide sequence ID" value="XM_010764653.1"/>
</dbReference>
<dbReference type="VEuPathDB" id="FungiDB:PADG_12316"/>
<evidence type="ECO:0000313" key="1">
    <source>
        <dbReference type="EMBL" id="KGM91632.1"/>
    </source>
</evidence>
<dbReference type="EMBL" id="KN275967">
    <property type="protein sequence ID" value="KGM91632.1"/>
    <property type="molecule type" value="Genomic_DNA"/>
</dbReference>
<reference evidence="1 2" key="1">
    <citation type="journal article" date="2011" name="PLoS Genet.">
        <title>Comparative genomic analysis of human fungal pathogens causing paracoccidioidomycosis.</title>
        <authorList>
            <person name="Desjardins C.A."/>
            <person name="Champion M.D."/>
            <person name="Holder J.W."/>
            <person name="Muszewska A."/>
            <person name="Goldberg J."/>
            <person name="Bailao A.M."/>
            <person name="Brigido M.M."/>
            <person name="Ferreira M.E."/>
            <person name="Garcia A.M."/>
            <person name="Grynberg M."/>
            <person name="Gujja S."/>
            <person name="Heiman D.I."/>
            <person name="Henn M.R."/>
            <person name="Kodira C.D."/>
            <person name="Leon-Narvaez H."/>
            <person name="Longo L.V."/>
            <person name="Ma L.J."/>
            <person name="Malavazi I."/>
            <person name="Matsuo A.L."/>
            <person name="Morais F.V."/>
            <person name="Pereira M."/>
            <person name="Rodriguez-Brito S."/>
            <person name="Sakthikumar S."/>
            <person name="Salem-Izacc S.M."/>
            <person name="Sykes S.M."/>
            <person name="Teixeira M.M."/>
            <person name="Vallejo M.C."/>
            <person name="Walter M.E."/>
            <person name="Yandava C."/>
            <person name="Young S."/>
            <person name="Zeng Q."/>
            <person name="Zucker J."/>
            <person name="Felipe M.S."/>
            <person name="Goldman G.H."/>
            <person name="Haas B.J."/>
            <person name="McEwen J.G."/>
            <person name="Nino-Vega G."/>
            <person name="Puccia R."/>
            <person name="San-Blas G."/>
            <person name="Soares C.M."/>
            <person name="Birren B.W."/>
            <person name="Cuomo C.A."/>
        </authorList>
    </citation>
    <scope>NUCLEOTIDE SEQUENCE [LARGE SCALE GENOMIC DNA]</scope>
    <source>
        <strain evidence="1 2">Pb18</strain>
    </source>
</reference>
<accession>A0A0A0HSK5</accession>
<sequence length="105" mass="11715">MALKTCVPVVSHLQNAPGGFKHVGEDGILRSFDGNGNLGQFGDYLSPKSKMAREKSIVLWCQRTNLVATREHSTNRTLSNEIRIARKPLEFATVKFRNGFQLEAL</sequence>
<dbReference type="GeneID" id="22588213"/>
<proteinExistence type="predicted"/>
<organism evidence="1 2">
    <name type="scientific">Paracoccidioides brasiliensis (strain Pb18)</name>
    <dbReference type="NCBI Taxonomy" id="502780"/>
    <lineage>
        <taxon>Eukaryota</taxon>
        <taxon>Fungi</taxon>
        <taxon>Dikarya</taxon>
        <taxon>Ascomycota</taxon>
        <taxon>Pezizomycotina</taxon>
        <taxon>Eurotiomycetes</taxon>
        <taxon>Eurotiomycetidae</taxon>
        <taxon>Onygenales</taxon>
        <taxon>Ajellomycetaceae</taxon>
        <taxon>Paracoccidioides</taxon>
    </lineage>
</organism>
<gene>
    <name evidence="1" type="ORF">PADG_12316</name>
</gene>
<dbReference type="HOGENOM" id="CLU_2237381_0_0_1"/>
<name>A0A0A0HSK5_PARBD</name>
<evidence type="ECO:0000313" key="2">
    <source>
        <dbReference type="Proteomes" id="UP000001628"/>
    </source>
</evidence>
<dbReference type="AlphaFoldDB" id="A0A0A0HSK5"/>
<dbReference type="KEGG" id="pbn:PADG_12316"/>
<protein>
    <submittedName>
        <fullName evidence="1">Uncharacterized protein</fullName>
    </submittedName>
</protein>
<dbReference type="Proteomes" id="UP000001628">
    <property type="component" value="Unassembled WGS sequence"/>
</dbReference>
<dbReference type="InParanoid" id="A0A0A0HSK5"/>
<keyword evidence="2" id="KW-1185">Reference proteome</keyword>